<dbReference type="Proteomes" id="UP000176998">
    <property type="component" value="Unassembled WGS sequence"/>
</dbReference>
<dbReference type="OrthoDB" id="10357957at2759"/>
<protein>
    <submittedName>
        <fullName evidence="2">Uncharacterized protein</fullName>
    </submittedName>
</protein>
<dbReference type="GeneID" id="34560757"/>
<proteinExistence type="predicted"/>
<dbReference type="AlphaFoldDB" id="A0A1G4B6X6"/>
<evidence type="ECO:0000313" key="2">
    <source>
        <dbReference type="EMBL" id="OHE97171.1"/>
    </source>
</evidence>
<gene>
    <name evidence="2" type="ORF">CORC01_07612</name>
</gene>
<sequence length="228" mass="25581">MNLSEIAKLFLIVISISHGGAASAKAEFQAPTLIVGSILDHNRISRSIDRPLLAEGFKKIIQLTDPGALFHRKSQESLKGRDKISVAGLSIMKPGTGDEVDKEKTRADLTKRQLSPGSIQGRSASEAFPWKGLNPDGSYLWTRTVVCMAICERNTYHMRETLRGKGRLQSCFLKCKSDGSMTDITGEVYQESFRDDFAPVRYYQGYLDYIMGKIGVHPNRFPEWRQSY</sequence>
<feature type="signal peptide" evidence="1">
    <location>
        <begin position="1"/>
        <end position="26"/>
    </location>
</feature>
<organism evidence="2 3">
    <name type="scientific">Colletotrichum orchidophilum</name>
    <dbReference type="NCBI Taxonomy" id="1209926"/>
    <lineage>
        <taxon>Eukaryota</taxon>
        <taxon>Fungi</taxon>
        <taxon>Dikarya</taxon>
        <taxon>Ascomycota</taxon>
        <taxon>Pezizomycotina</taxon>
        <taxon>Sordariomycetes</taxon>
        <taxon>Hypocreomycetidae</taxon>
        <taxon>Glomerellales</taxon>
        <taxon>Glomerellaceae</taxon>
        <taxon>Colletotrichum</taxon>
    </lineage>
</organism>
<feature type="chain" id="PRO_5009602541" evidence="1">
    <location>
        <begin position="27"/>
        <end position="228"/>
    </location>
</feature>
<dbReference type="EMBL" id="MJBS01000061">
    <property type="protein sequence ID" value="OHE97171.1"/>
    <property type="molecule type" value="Genomic_DNA"/>
</dbReference>
<dbReference type="RefSeq" id="XP_022474326.1">
    <property type="nucleotide sequence ID" value="XM_022619247.1"/>
</dbReference>
<comment type="caution">
    <text evidence="2">The sequence shown here is derived from an EMBL/GenBank/DDBJ whole genome shotgun (WGS) entry which is preliminary data.</text>
</comment>
<evidence type="ECO:0000313" key="3">
    <source>
        <dbReference type="Proteomes" id="UP000176998"/>
    </source>
</evidence>
<evidence type="ECO:0000256" key="1">
    <source>
        <dbReference type="SAM" id="SignalP"/>
    </source>
</evidence>
<name>A0A1G4B6X6_9PEZI</name>
<reference evidence="2 3" key="1">
    <citation type="submission" date="2016-09" db="EMBL/GenBank/DDBJ databases">
        <authorList>
            <person name="Capua I."/>
            <person name="De Benedictis P."/>
            <person name="Joannis T."/>
            <person name="Lombin L.H."/>
            <person name="Cattoli G."/>
        </authorList>
    </citation>
    <scope>NUCLEOTIDE SEQUENCE [LARGE SCALE GENOMIC DNA]</scope>
    <source>
        <strain evidence="2 3">IMI 309357</strain>
    </source>
</reference>
<keyword evidence="1" id="KW-0732">Signal</keyword>
<keyword evidence="3" id="KW-1185">Reference proteome</keyword>
<accession>A0A1G4B6X6</accession>